<dbReference type="SUPFAM" id="SSF48576">
    <property type="entry name" value="Terpenoid synthases"/>
    <property type="match status" value="1"/>
</dbReference>
<keyword evidence="8" id="KW-1185">Reference proteome</keyword>
<dbReference type="SFLD" id="SFLDG01017">
    <property type="entry name" value="Polyprenyl_Transferase_Like"/>
    <property type="match status" value="1"/>
</dbReference>
<evidence type="ECO:0000256" key="3">
    <source>
        <dbReference type="ARBA" id="ARBA00022679"/>
    </source>
</evidence>
<evidence type="ECO:0000313" key="7">
    <source>
        <dbReference type="EMBL" id="SHH91209.1"/>
    </source>
</evidence>
<dbReference type="RefSeq" id="WP_073142055.1">
    <property type="nucleotide sequence ID" value="NZ_FQWQ01000005.1"/>
</dbReference>
<dbReference type="PROSITE" id="PS00444">
    <property type="entry name" value="POLYPRENYL_SYNTHASE_2"/>
    <property type="match status" value="1"/>
</dbReference>
<dbReference type="AlphaFoldDB" id="A0A1M5WUD8"/>
<dbReference type="GO" id="GO:0046872">
    <property type="term" value="F:metal ion binding"/>
    <property type="evidence" value="ECO:0007669"/>
    <property type="project" value="UniProtKB-KW"/>
</dbReference>
<dbReference type="EMBL" id="FQWQ01000005">
    <property type="protein sequence ID" value="SHH91209.1"/>
    <property type="molecule type" value="Genomic_DNA"/>
</dbReference>
<dbReference type="InterPro" id="IPR008949">
    <property type="entry name" value="Isoprenoid_synthase_dom_sf"/>
</dbReference>
<proteinExistence type="inferred from homology"/>
<dbReference type="Gene3D" id="1.10.600.10">
    <property type="entry name" value="Farnesyl Diphosphate Synthase"/>
    <property type="match status" value="1"/>
</dbReference>
<dbReference type="Pfam" id="PF00348">
    <property type="entry name" value="polyprenyl_synt"/>
    <property type="match status" value="1"/>
</dbReference>
<dbReference type="Proteomes" id="UP000184212">
    <property type="component" value="Unassembled WGS sequence"/>
</dbReference>
<accession>A0A1M5WUD8</accession>
<evidence type="ECO:0000313" key="8">
    <source>
        <dbReference type="Proteomes" id="UP000184212"/>
    </source>
</evidence>
<evidence type="ECO:0000256" key="1">
    <source>
        <dbReference type="ARBA" id="ARBA00001946"/>
    </source>
</evidence>
<dbReference type="CDD" id="cd00685">
    <property type="entry name" value="Trans_IPPS_HT"/>
    <property type="match status" value="1"/>
</dbReference>
<evidence type="ECO:0000256" key="2">
    <source>
        <dbReference type="ARBA" id="ARBA00006706"/>
    </source>
</evidence>
<keyword evidence="5" id="KW-0460">Magnesium</keyword>
<dbReference type="SFLD" id="SFLDS00005">
    <property type="entry name" value="Isoprenoid_Synthase_Type_I"/>
    <property type="match status" value="1"/>
</dbReference>
<evidence type="ECO:0000256" key="6">
    <source>
        <dbReference type="RuleBase" id="RU004466"/>
    </source>
</evidence>
<dbReference type="InterPro" id="IPR000092">
    <property type="entry name" value="Polyprenyl_synt"/>
</dbReference>
<dbReference type="PANTHER" id="PTHR12001:SF85">
    <property type="entry name" value="SHORT CHAIN ISOPRENYL DIPHOSPHATE SYNTHASE"/>
    <property type="match status" value="1"/>
</dbReference>
<name>A0A1M5WUD8_9BACT</name>
<sequence>MNDTLMKNKLAEYGAETLKGIYAFIPKKEPQRYLYELISDYPTRGGKGFRPGLCIASCKAFGGSFEDAKYSAVALEMLHNAFLIHDDVEDESHYRRNRPTLHESNNRAIAINVGDAMNALSLQPLWYNRRLLGEKLAQQIFMEVQQMVMDTTEGQALELGWRKDNRCDLTETHYLQMILKKTCWYTCIRPLRIGALIGSKGTVDPDRFNKLGYFMGAAFQIQDDILNLVGEESAYGKEIGGDIMEGKRTLMLIDLIAKCAPTERKRIQKFLALPIRERTEANAREILNWMHRYEAITCAKETSQYLAGAALKEFYTHFSSLEDTEDKAFLESLILYMINRRY</sequence>
<dbReference type="GO" id="GO:0008299">
    <property type="term" value="P:isoprenoid biosynthetic process"/>
    <property type="evidence" value="ECO:0007669"/>
    <property type="project" value="InterPro"/>
</dbReference>
<dbReference type="InterPro" id="IPR033749">
    <property type="entry name" value="Polyprenyl_synt_CS"/>
</dbReference>
<comment type="cofactor">
    <cofactor evidence="1">
        <name>Mg(2+)</name>
        <dbReference type="ChEBI" id="CHEBI:18420"/>
    </cofactor>
</comment>
<dbReference type="STRING" id="947013.SAMN04488109_6036"/>
<gene>
    <name evidence="7" type="ORF">SAMN04488109_6036</name>
</gene>
<keyword evidence="4" id="KW-0479">Metal-binding</keyword>
<keyword evidence="3 6" id="KW-0808">Transferase</keyword>
<evidence type="ECO:0000256" key="5">
    <source>
        <dbReference type="ARBA" id="ARBA00022842"/>
    </source>
</evidence>
<evidence type="ECO:0000256" key="4">
    <source>
        <dbReference type="ARBA" id="ARBA00022723"/>
    </source>
</evidence>
<comment type="similarity">
    <text evidence="2 6">Belongs to the FPP/GGPP synthase family.</text>
</comment>
<organism evidence="7 8">
    <name type="scientific">Chryseolinea serpens</name>
    <dbReference type="NCBI Taxonomy" id="947013"/>
    <lineage>
        <taxon>Bacteria</taxon>
        <taxon>Pseudomonadati</taxon>
        <taxon>Bacteroidota</taxon>
        <taxon>Cytophagia</taxon>
        <taxon>Cytophagales</taxon>
        <taxon>Fulvivirgaceae</taxon>
        <taxon>Chryseolinea</taxon>
    </lineage>
</organism>
<reference evidence="7 8" key="1">
    <citation type="submission" date="2016-11" db="EMBL/GenBank/DDBJ databases">
        <authorList>
            <person name="Jaros S."/>
            <person name="Januszkiewicz K."/>
            <person name="Wedrychowicz H."/>
        </authorList>
    </citation>
    <scope>NUCLEOTIDE SEQUENCE [LARGE SCALE GENOMIC DNA]</scope>
    <source>
        <strain evidence="7 8">DSM 24574</strain>
    </source>
</reference>
<protein>
    <submittedName>
        <fullName evidence="7">Geranylgeranyl diphosphate synthase, type II</fullName>
    </submittedName>
</protein>
<dbReference type="GO" id="GO:0004659">
    <property type="term" value="F:prenyltransferase activity"/>
    <property type="evidence" value="ECO:0007669"/>
    <property type="project" value="InterPro"/>
</dbReference>
<dbReference type="PANTHER" id="PTHR12001">
    <property type="entry name" value="GERANYLGERANYL PYROPHOSPHATE SYNTHASE"/>
    <property type="match status" value="1"/>
</dbReference>